<reference evidence="2" key="1">
    <citation type="submission" date="2020-05" db="EMBL/GenBank/DDBJ databases">
        <authorList>
            <person name="Chiriac C."/>
            <person name="Salcher M."/>
            <person name="Ghai R."/>
            <person name="Kavagutti S V."/>
        </authorList>
    </citation>
    <scope>NUCLEOTIDE SEQUENCE</scope>
</reference>
<feature type="region of interest" description="Disordered" evidence="1">
    <location>
        <begin position="1"/>
        <end position="114"/>
    </location>
</feature>
<dbReference type="AlphaFoldDB" id="A0A6J6IWG4"/>
<protein>
    <submittedName>
        <fullName evidence="2">Unannotated protein</fullName>
    </submittedName>
</protein>
<accession>A0A6J6IWG4</accession>
<evidence type="ECO:0000256" key="1">
    <source>
        <dbReference type="SAM" id="MobiDB-lite"/>
    </source>
</evidence>
<feature type="compositionally biased region" description="Polar residues" evidence="1">
    <location>
        <begin position="80"/>
        <end position="114"/>
    </location>
</feature>
<sequence>MSPNMLNRGEVRGWPSTTHPTLWKYPSKGTGVDTTAATPPTVSSNASEEANEPAKTKRLSPLLNTYSRRFTERTPEPTVPSKSMESSAVVSHESGMSTSSSPEARTLNDPETTP</sequence>
<dbReference type="EMBL" id="CAEZUP010000186">
    <property type="protein sequence ID" value="CAB4628891.1"/>
    <property type="molecule type" value="Genomic_DNA"/>
</dbReference>
<evidence type="ECO:0000313" key="2">
    <source>
        <dbReference type="EMBL" id="CAB4628891.1"/>
    </source>
</evidence>
<proteinExistence type="predicted"/>
<name>A0A6J6IWG4_9ZZZZ</name>
<gene>
    <name evidence="2" type="ORF">UFOPK1835_02292</name>
</gene>
<feature type="compositionally biased region" description="Polar residues" evidence="1">
    <location>
        <begin position="32"/>
        <end position="48"/>
    </location>
</feature>
<organism evidence="2">
    <name type="scientific">freshwater metagenome</name>
    <dbReference type="NCBI Taxonomy" id="449393"/>
    <lineage>
        <taxon>unclassified sequences</taxon>
        <taxon>metagenomes</taxon>
        <taxon>ecological metagenomes</taxon>
    </lineage>
</organism>